<organism evidence="1">
    <name type="scientific">hydrothermal vent metagenome</name>
    <dbReference type="NCBI Taxonomy" id="652676"/>
    <lineage>
        <taxon>unclassified sequences</taxon>
        <taxon>metagenomes</taxon>
        <taxon>ecological metagenomes</taxon>
    </lineage>
</organism>
<accession>A0A1W1BWY0</accession>
<gene>
    <name evidence="1" type="ORF">MNB_SV-12-791</name>
</gene>
<proteinExistence type="predicted"/>
<dbReference type="SUPFAM" id="SSF50118">
    <property type="entry name" value="Cell growth inhibitor/plasmid maintenance toxic component"/>
    <property type="match status" value="1"/>
</dbReference>
<evidence type="ECO:0000313" key="1">
    <source>
        <dbReference type="EMBL" id="SFV57984.1"/>
    </source>
</evidence>
<name>A0A1W1BWY0_9ZZZZ</name>
<reference evidence="1" key="1">
    <citation type="submission" date="2016-10" db="EMBL/GenBank/DDBJ databases">
        <authorList>
            <person name="de Groot N.N."/>
        </authorList>
    </citation>
    <scope>NUCLEOTIDE SEQUENCE</scope>
</reference>
<protein>
    <recommendedName>
        <fullName evidence="2">Death on curing protein, Doc toxin</fullName>
    </recommendedName>
</protein>
<dbReference type="Gene3D" id="2.30.30.110">
    <property type="match status" value="1"/>
</dbReference>
<evidence type="ECO:0008006" key="2">
    <source>
        <dbReference type="Google" id="ProtNLM"/>
    </source>
</evidence>
<sequence>MLVFRVIDKNDVLVLPLTTNLYREGIVISNDDIETGSLKKESVVIVPKITAIDSSLISDKNIIATLKNEAFEKVLKEICQKFEC</sequence>
<dbReference type="InterPro" id="IPR011067">
    <property type="entry name" value="Plasmid_toxin/cell-grow_inhib"/>
</dbReference>
<dbReference type="EMBL" id="FPHE01000082">
    <property type="protein sequence ID" value="SFV57984.1"/>
    <property type="molecule type" value="Genomic_DNA"/>
</dbReference>
<dbReference type="AlphaFoldDB" id="A0A1W1BWY0"/>